<dbReference type="CDD" id="cd00146">
    <property type="entry name" value="PKD"/>
    <property type="match status" value="1"/>
</dbReference>
<gene>
    <name evidence="4" type="ORF">SYV04_27140</name>
</gene>
<dbReference type="Pfam" id="PF22352">
    <property type="entry name" value="K319L-like_PKD"/>
    <property type="match status" value="1"/>
</dbReference>
<reference evidence="4 5" key="1">
    <citation type="submission" date="2023-12" db="EMBL/GenBank/DDBJ databases">
        <title>the genome sequence of Hyalangium sp. s54d21.</title>
        <authorList>
            <person name="Zhang X."/>
        </authorList>
    </citation>
    <scope>NUCLEOTIDE SEQUENCE [LARGE SCALE GENOMIC DNA]</scope>
    <source>
        <strain evidence="5">s54d21</strain>
    </source>
</reference>
<dbReference type="PROSITE" id="PS50093">
    <property type="entry name" value="PKD"/>
    <property type="match status" value="1"/>
</dbReference>
<dbReference type="NCBIfam" id="TIGR04215">
    <property type="entry name" value="choice_anch_A"/>
    <property type="match status" value="1"/>
</dbReference>
<dbReference type="PANTHER" id="PTHR24273">
    <property type="entry name" value="FI04643P-RELATED"/>
    <property type="match status" value="1"/>
</dbReference>
<proteinExistence type="predicted"/>
<keyword evidence="5" id="KW-1185">Reference proteome</keyword>
<feature type="domain" description="PKD" evidence="2">
    <location>
        <begin position="299"/>
        <end position="357"/>
    </location>
</feature>
<dbReference type="InterPro" id="IPR026588">
    <property type="entry name" value="Choice_anch_A"/>
</dbReference>
<dbReference type="InterPro" id="IPR022409">
    <property type="entry name" value="PKD/Chitinase_dom"/>
</dbReference>
<evidence type="ECO:0000313" key="4">
    <source>
        <dbReference type="EMBL" id="MDY7230100.1"/>
    </source>
</evidence>
<dbReference type="Gene3D" id="2.60.40.10">
    <property type="entry name" value="Immunoglobulins"/>
    <property type="match status" value="1"/>
</dbReference>
<dbReference type="EMBL" id="JAXIVS010000010">
    <property type="protein sequence ID" value="MDY7230100.1"/>
    <property type="molecule type" value="Genomic_DNA"/>
</dbReference>
<dbReference type="Pfam" id="PF20597">
    <property type="entry name" value="pAdhesive_15"/>
    <property type="match status" value="1"/>
</dbReference>
<keyword evidence="1" id="KW-0677">Repeat</keyword>
<dbReference type="InterPro" id="IPR000601">
    <property type="entry name" value="PKD_dom"/>
</dbReference>
<dbReference type="RefSeq" id="WP_321548824.1">
    <property type="nucleotide sequence ID" value="NZ_JAXIVS010000010.1"/>
</dbReference>
<dbReference type="PROSITE" id="PS51257">
    <property type="entry name" value="PROKAR_LIPOPROTEIN"/>
    <property type="match status" value="1"/>
</dbReference>
<dbReference type="SUPFAM" id="SSF49299">
    <property type="entry name" value="PKD domain"/>
    <property type="match status" value="1"/>
</dbReference>
<dbReference type="InterPro" id="IPR003410">
    <property type="entry name" value="HYR_dom"/>
</dbReference>
<evidence type="ECO:0000259" key="3">
    <source>
        <dbReference type="PROSITE" id="PS50825"/>
    </source>
</evidence>
<feature type="domain" description="HYR" evidence="3">
    <location>
        <begin position="358"/>
        <end position="439"/>
    </location>
</feature>
<organism evidence="4 5">
    <name type="scientific">Hyalangium rubrum</name>
    <dbReference type="NCBI Taxonomy" id="3103134"/>
    <lineage>
        <taxon>Bacteria</taxon>
        <taxon>Pseudomonadati</taxon>
        <taxon>Myxococcota</taxon>
        <taxon>Myxococcia</taxon>
        <taxon>Myxococcales</taxon>
        <taxon>Cystobacterineae</taxon>
        <taxon>Archangiaceae</taxon>
        <taxon>Hyalangium</taxon>
    </lineage>
</organism>
<dbReference type="PROSITE" id="PS50825">
    <property type="entry name" value="HYR"/>
    <property type="match status" value="1"/>
</dbReference>
<dbReference type="Proteomes" id="UP001291309">
    <property type="component" value="Unassembled WGS sequence"/>
</dbReference>
<dbReference type="SMART" id="SM00089">
    <property type="entry name" value="PKD"/>
    <property type="match status" value="2"/>
</dbReference>
<evidence type="ECO:0000256" key="1">
    <source>
        <dbReference type="ARBA" id="ARBA00022737"/>
    </source>
</evidence>
<dbReference type="InterPro" id="IPR013783">
    <property type="entry name" value="Ig-like_fold"/>
</dbReference>
<evidence type="ECO:0000259" key="2">
    <source>
        <dbReference type="PROSITE" id="PS50093"/>
    </source>
</evidence>
<comment type="caution">
    <text evidence="4">The sequence shown here is derived from an EMBL/GenBank/DDBJ whole genome shotgun (WGS) entry which is preliminary data.</text>
</comment>
<accession>A0ABU5H9V2</accession>
<dbReference type="PANTHER" id="PTHR24273:SF32">
    <property type="entry name" value="HYALIN"/>
    <property type="match status" value="1"/>
</dbReference>
<dbReference type="Pfam" id="PF02494">
    <property type="entry name" value="HYR"/>
    <property type="match status" value="1"/>
</dbReference>
<sequence length="784" mass="80252">MHQTTRKNAAGLLALVVACLGLGLGGCGETQAGEQALSSTRAAVEITSGPIFLTGHDPDFHAQDDAGARRLLSKAVTYVRHGSTLPMLWVESRIAVPSGHRVGKNGLIAIGLNEGSGFIHANGAQLAAQSPSWWQTLSQRYSAIGVASDFGGTLTQAELDVLNAHKADIATFVNGGGGLLALAEGGGGAGLTQRNWFKFLPIEVVSTGNASPPYTVSAYGQSEFGLLDSDVNSPSHSHFTSDFGLNVVTRSAPTGQIMTLAGKVRITDGGFLVANAGPDQTLDATAWATPVTLNGSGSSTDDAGAPLQYRWQEGTLVLADTASPTTTVMLSPGVHTITLVVTNSRGETASDTVVITIRNTQPPSITCPESIVKPTEPGLCSAQASFPAPVAQAPVGGATVSCDHTSGSSFPAGVTPVICTVTDRLGNTASCTFTITVRDEEAPTIIPPAPTVSEVNGTCRSTLPSVIAASHVVDNCASGEDLTLTQTPPAGTSVGAGTHIITLVATDEAGNSATATTRHTVVDLTPPGRPCGACFGVRLSDYNLFVLNDYTQGTDVQGKVAAGGNIRMNNFSVGVGLADGNTANALVAGGNLTLSNGAVWGDAWHGGSLSANSVTMSRGTISQGSPIDFVYQGARLRVLSSRLANLPVNGTTVRESWGGVMLRGTDPNVNVFQVPASAFTGAVLLSIDAPGGSLAVINISGSTATFSGLGHSFAGGIDQRGVLFNFVDTAAINANGIGFWGTLLAPYADVRFSNGSFDGGLYARSMTGYAEGHINPLNDRDICQ</sequence>
<evidence type="ECO:0000313" key="5">
    <source>
        <dbReference type="Proteomes" id="UP001291309"/>
    </source>
</evidence>
<name>A0ABU5H9V2_9BACT</name>
<protein>
    <submittedName>
        <fullName evidence="4">Choice-of-anchor A family protein</fullName>
    </submittedName>
</protein>
<dbReference type="InterPro" id="IPR035986">
    <property type="entry name" value="PKD_dom_sf"/>
</dbReference>